<dbReference type="GO" id="GO:2001295">
    <property type="term" value="P:malonyl-CoA biosynthetic process"/>
    <property type="evidence" value="ECO:0007669"/>
    <property type="project" value="UniProtKB-UniRule"/>
</dbReference>
<evidence type="ECO:0000256" key="8">
    <source>
        <dbReference type="ARBA" id="ARBA00023160"/>
    </source>
</evidence>
<dbReference type="UniPathway" id="UPA00655">
    <property type="reaction ID" value="UER00711"/>
</dbReference>
<dbReference type="InterPro" id="IPR001095">
    <property type="entry name" value="Acetyl_CoA_COase_a_su"/>
</dbReference>
<keyword evidence="10" id="KW-0963">Cytoplasm</keyword>
<dbReference type="SUPFAM" id="SSF52096">
    <property type="entry name" value="ClpP/crotonase"/>
    <property type="match status" value="1"/>
</dbReference>
<evidence type="ECO:0000256" key="1">
    <source>
        <dbReference type="ARBA" id="ARBA00004956"/>
    </source>
</evidence>
<dbReference type="Gene3D" id="3.90.226.10">
    <property type="entry name" value="2-enoyl-CoA Hydratase, Chain A, domain 1"/>
    <property type="match status" value="1"/>
</dbReference>
<evidence type="ECO:0000256" key="6">
    <source>
        <dbReference type="ARBA" id="ARBA00022840"/>
    </source>
</evidence>
<protein>
    <recommendedName>
        <fullName evidence="10">Acetyl-coenzyme A carboxylase carboxyl transferase subunit alpha</fullName>
        <shortName evidence="10">ACCase subunit alpha</shortName>
        <shortName evidence="10">Acetyl-CoA carboxylase carboxyltransferase subunit alpha</shortName>
        <ecNumber evidence="10">2.1.3.15</ecNumber>
    </recommendedName>
</protein>
<evidence type="ECO:0000256" key="4">
    <source>
        <dbReference type="ARBA" id="ARBA00022741"/>
    </source>
</evidence>
<keyword evidence="7 10" id="KW-0443">Lipid metabolism</keyword>
<keyword evidence="13" id="KW-0436">Ligase</keyword>
<keyword evidence="2 10" id="KW-0444">Lipid biosynthesis</keyword>
<dbReference type="EMBL" id="AB745671">
    <property type="protein sequence ID" value="BAM37969.1"/>
    <property type="molecule type" value="Genomic_DNA"/>
</dbReference>
<accession>J7MDH0</accession>
<name>J7MDH0_9FIRM</name>
<comment type="pathway">
    <text evidence="1 10">Lipid metabolism; malonyl-CoA biosynthesis; malonyl-CoA from acetyl-CoA: step 1/1.</text>
</comment>
<feature type="domain" description="CoA carboxyltransferase C-terminal" evidence="11">
    <location>
        <begin position="1"/>
        <end position="242"/>
    </location>
</feature>
<proteinExistence type="inferred from homology"/>
<keyword evidence="5 10" id="KW-0276">Fatty acid metabolism</keyword>
<organism evidence="12">
    <name type="scientific">Catenisphaera adipataccumulans</name>
    <dbReference type="NCBI Taxonomy" id="700500"/>
    <lineage>
        <taxon>Bacteria</taxon>
        <taxon>Bacillati</taxon>
        <taxon>Bacillota</taxon>
        <taxon>Erysipelotrichia</taxon>
        <taxon>Erysipelotrichales</taxon>
        <taxon>Erysipelotrichaceae</taxon>
        <taxon>Catenisphaera</taxon>
    </lineage>
</organism>
<dbReference type="GO" id="GO:0005524">
    <property type="term" value="F:ATP binding"/>
    <property type="evidence" value="ECO:0007669"/>
    <property type="project" value="UniProtKB-KW"/>
</dbReference>
<evidence type="ECO:0000313" key="12">
    <source>
        <dbReference type="EMBL" id="BAM37969.1"/>
    </source>
</evidence>
<evidence type="ECO:0000256" key="7">
    <source>
        <dbReference type="ARBA" id="ARBA00023098"/>
    </source>
</evidence>
<keyword evidence="8 10" id="KW-0275">Fatty acid biosynthesis</keyword>
<comment type="subcellular location">
    <subcellularLocation>
        <location evidence="10">Cytoplasm</location>
    </subcellularLocation>
</comment>
<evidence type="ECO:0000313" key="13">
    <source>
        <dbReference type="EMBL" id="MBB5182362.1"/>
    </source>
</evidence>
<reference evidence="12" key="1">
    <citation type="journal article" date="2014" name="Appl. Environ. Microbiol.">
        <title>An oleaginous bacterium that intrinsically accumulates long-chain free Fatty acids in its cytoplasm.</title>
        <authorList>
            <person name="Katayama T."/>
            <person name="Kanno M."/>
            <person name="Morita N."/>
            <person name="Hori T."/>
            <person name="Narihiro T."/>
            <person name="Mitani Y."/>
            <person name="Kamagata Y."/>
        </authorList>
    </citation>
    <scope>NUCLEOTIDE SEQUENCE</scope>
    <source>
        <strain evidence="12">GK12</strain>
    </source>
</reference>
<dbReference type="InterPro" id="IPR011763">
    <property type="entry name" value="COA_CT_C"/>
</dbReference>
<comment type="similarity">
    <text evidence="10">Belongs to the AccA family.</text>
</comment>
<comment type="catalytic activity">
    <reaction evidence="9 10">
        <text>N(6)-carboxybiotinyl-L-lysyl-[protein] + acetyl-CoA = N(6)-biotinyl-L-lysyl-[protein] + malonyl-CoA</text>
        <dbReference type="Rhea" id="RHEA:54728"/>
        <dbReference type="Rhea" id="RHEA-COMP:10505"/>
        <dbReference type="Rhea" id="RHEA-COMP:10506"/>
        <dbReference type="ChEBI" id="CHEBI:57288"/>
        <dbReference type="ChEBI" id="CHEBI:57384"/>
        <dbReference type="ChEBI" id="CHEBI:83144"/>
        <dbReference type="ChEBI" id="CHEBI:83145"/>
        <dbReference type="EC" id="2.1.3.15"/>
    </reaction>
</comment>
<dbReference type="NCBIfam" id="NF004344">
    <property type="entry name" value="PRK05724.1"/>
    <property type="match status" value="1"/>
</dbReference>
<dbReference type="GO" id="GO:0009317">
    <property type="term" value="C:acetyl-CoA carboxylase complex"/>
    <property type="evidence" value="ECO:0007669"/>
    <property type="project" value="InterPro"/>
</dbReference>
<evidence type="ECO:0000313" key="14">
    <source>
        <dbReference type="Proteomes" id="UP000539953"/>
    </source>
</evidence>
<reference evidence="13 14" key="3">
    <citation type="submission" date="2020-08" db="EMBL/GenBank/DDBJ databases">
        <title>Genomic Encyclopedia of Type Strains, Phase IV (KMG-IV): sequencing the most valuable type-strain genomes for metagenomic binning, comparative biology and taxonomic classification.</title>
        <authorList>
            <person name="Goeker M."/>
        </authorList>
    </citation>
    <scope>NUCLEOTIDE SEQUENCE [LARGE SCALE GENOMIC DNA]</scope>
    <source>
        <strain evidence="13 14">DSM 25799</strain>
    </source>
</reference>
<reference evidence="12" key="2">
    <citation type="journal article" date="2015" name="Int. J. Syst. Evol. Microbiol.">
        <title>Catenisphaera adipataccumulans gen. nov., sp. nov., a member of the family Erysipelotrichaceae isolated from an anaerobic digester.</title>
        <authorList>
            <person name="Kanno M."/>
            <person name="Katayama T."/>
            <person name="Morita N."/>
            <person name="Tamaki H."/>
            <person name="Hanada S."/>
            <person name="Kamagata Y."/>
        </authorList>
    </citation>
    <scope>NUCLEOTIDE SEQUENCE</scope>
    <source>
        <strain evidence="12">GK12</strain>
    </source>
</reference>
<evidence type="ECO:0000256" key="3">
    <source>
        <dbReference type="ARBA" id="ARBA00022679"/>
    </source>
</evidence>
<comment type="subunit">
    <text evidence="10">Acetyl-CoA carboxylase is a heterohexamer composed of biotin carboxyl carrier protein (AccB), biotin carboxylase (AccC) and two subunits each of ACCase subunit alpha (AccA) and ACCase subunit beta (AccD).</text>
</comment>
<dbReference type="PROSITE" id="PS50989">
    <property type="entry name" value="COA_CT_CTER"/>
    <property type="match status" value="1"/>
</dbReference>
<keyword evidence="4 10" id="KW-0547">Nucleotide-binding</keyword>
<dbReference type="GO" id="GO:0006633">
    <property type="term" value="P:fatty acid biosynthetic process"/>
    <property type="evidence" value="ECO:0007669"/>
    <property type="project" value="UniProtKB-KW"/>
</dbReference>
<dbReference type="NCBIfam" id="TIGR00513">
    <property type="entry name" value="accA"/>
    <property type="match status" value="1"/>
</dbReference>
<sequence>MSERTAWQRVKIARDAKRPKARDYIEYIFTDFMELHGDRCYGDDPAMLGGLAWLGRRPVTVLAQSKGTTLDENMARHFGMVEPEGYRKALRLAAQAEKFHRPIITFVDTPGAYPGKGAEERGQAQAIAECLYQFSDITVPVICVVLSEGGSGGALALSVANHLMMLENAVYSILSPEGFASILWKDESRVEEAAEAMKITAADLKEAGIIDEIISEPEGGAQYDLRAVAGQIKTRLNEVLDELDTYAPEQLIRQRLEKVRKWGTPEWME</sequence>
<evidence type="ECO:0000256" key="2">
    <source>
        <dbReference type="ARBA" id="ARBA00022516"/>
    </source>
</evidence>
<dbReference type="GO" id="GO:0016743">
    <property type="term" value="F:carboxyl- or carbamoyltransferase activity"/>
    <property type="evidence" value="ECO:0007669"/>
    <property type="project" value="UniProtKB-UniRule"/>
</dbReference>
<comment type="function">
    <text evidence="10">Component of the acetyl coenzyme A carboxylase (ACC) complex. First, biotin carboxylase catalyzes the carboxylation of biotin on its carrier protein (BCCP) and then the CO(2) group is transferred by the carboxyltransferase to acetyl-CoA to form malonyl-CoA.</text>
</comment>
<dbReference type="PANTHER" id="PTHR42853:SF3">
    <property type="entry name" value="ACETYL-COENZYME A CARBOXYLASE CARBOXYL TRANSFERASE SUBUNIT ALPHA, CHLOROPLASTIC"/>
    <property type="match status" value="1"/>
</dbReference>
<evidence type="ECO:0000259" key="11">
    <source>
        <dbReference type="PROSITE" id="PS50989"/>
    </source>
</evidence>
<evidence type="ECO:0000256" key="5">
    <source>
        <dbReference type="ARBA" id="ARBA00022832"/>
    </source>
</evidence>
<dbReference type="GO" id="GO:0003989">
    <property type="term" value="F:acetyl-CoA carboxylase activity"/>
    <property type="evidence" value="ECO:0007669"/>
    <property type="project" value="InterPro"/>
</dbReference>
<keyword evidence="3 10" id="KW-0808">Transferase</keyword>
<dbReference type="PANTHER" id="PTHR42853">
    <property type="entry name" value="ACETYL-COENZYME A CARBOXYLASE CARBOXYL TRANSFERASE SUBUNIT ALPHA"/>
    <property type="match status" value="1"/>
</dbReference>
<dbReference type="RefSeq" id="WP_183326961.1">
    <property type="nucleotide sequence ID" value="NZ_JACHHK010000001.1"/>
</dbReference>
<evidence type="ECO:0000256" key="9">
    <source>
        <dbReference type="ARBA" id="ARBA00049152"/>
    </source>
</evidence>
<dbReference type="Pfam" id="PF03255">
    <property type="entry name" value="ACCA"/>
    <property type="match status" value="1"/>
</dbReference>
<dbReference type="NCBIfam" id="NF041504">
    <property type="entry name" value="AccA_sub"/>
    <property type="match status" value="1"/>
</dbReference>
<dbReference type="HAMAP" id="MF_00823">
    <property type="entry name" value="AcetylCoA_CT_alpha"/>
    <property type="match status" value="1"/>
</dbReference>
<dbReference type="PRINTS" id="PR01069">
    <property type="entry name" value="ACCCTRFRASEA"/>
</dbReference>
<keyword evidence="14" id="KW-1185">Reference proteome</keyword>
<keyword evidence="6 10" id="KW-0067">ATP-binding</keyword>
<dbReference type="EMBL" id="JACHHK010000001">
    <property type="protein sequence ID" value="MBB5182362.1"/>
    <property type="molecule type" value="Genomic_DNA"/>
</dbReference>
<dbReference type="InterPro" id="IPR029045">
    <property type="entry name" value="ClpP/crotonase-like_dom_sf"/>
</dbReference>
<dbReference type="Proteomes" id="UP000539953">
    <property type="component" value="Unassembled WGS sequence"/>
</dbReference>
<gene>
    <name evidence="12" type="primary">acc</name>
    <name evidence="10" type="synonym">accA</name>
    <name evidence="13" type="ORF">HNQ47_000365</name>
</gene>
<dbReference type="EC" id="2.1.3.15" evidence="10"/>
<dbReference type="AlphaFoldDB" id="J7MDH0"/>
<evidence type="ECO:0000256" key="10">
    <source>
        <dbReference type="HAMAP-Rule" id="MF_00823"/>
    </source>
</evidence>